<evidence type="ECO:0000313" key="2">
    <source>
        <dbReference type="Proteomes" id="UP000269945"/>
    </source>
</evidence>
<name>A0A9X9MCN5_GULGU</name>
<reference evidence="1 2" key="1">
    <citation type="submission" date="2018-10" db="EMBL/GenBank/DDBJ databases">
        <authorList>
            <person name="Ekblom R."/>
            <person name="Jareborg N."/>
        </authorList>
    </citation>
    <scope>NUCLEOTIDE SEQUENCE [LARGE SCALE GENOMIC DNA]</scope>
    <source>
        <tissue evidence="1">Muscle</tissue>
    </source>
</reference>
<protein>
    <submittedName>
        <fullName evidence="1">Uncharacterized protein</fullName>
    </submittedName>
</protein>
<gene>
    <name evidence="1" type="ORF">BN2614_LOCUS1</name>
</gene>
<proteinExistence type="predicted"/>
<dbReference type="Proteomes" id="UP000269945">
    <property type="component" value="Unassembled WGS sequence"/>
</dbReference>
<organism evidence="1 2">
    <name type="scientific">Gulo gulo</name>
    <name type="common">Wolverine</name>
    <name type="synonym">Gluton</name>
    <dbReference type="NCBI Taxonomy" id="48420"/>
    <lineage>
        <taxon>Eukaryota</taxon>
        <taxon>Metazoa</taxon>
        <taxon>Chordata</taxon>
        <taxon>Craniata</taxon>
        <taxon>Vertebrata</taxon>
        <taxon>Euteleostomi</taxon>
        <taxon>Mammalia</taxon>
        <taxon>Eutheria</taxon>
        <taxon>Laurasiatheria</taxon>
        <taxon>Carnivora</taxon>
        <taxon>Caniformia</taxon>
        <taxon>Musteloidea</taxon>
        <taxon>Mustelidae</taxon>
        <taxon>Guloninae</taxon>
        <taxon>Gulo</taxon>
    </lineage>
</organism>
<sequence length="73" mass="8468">MYRVKKEIDGEEKGVEGHPVHGQCWTPQELFPVFHLHCQDQVVGWQACSLWQDHRGHEHCGGHGVLQVQERQD</sequence>
<evidence type="ECO:0000313" key="1">
    <source>
        <dbReference type="EMBL" id="VCX42404.1"/>
    </source>
</evidence>
<dbReference type="AlphaFoldDB" id="A0A9X9MCN5"/>
<keyword evidence="2" id="KW-1185">Reference proteome</keyword>
<comment type="caution">
    <text evidence="1">The sequence shown here is derived from an EMBL/GenBank/DDBJ whole genome shotgun (WGS) entry which is preliminary data.</text>
</comment>
<dbReference type="EMBL" id="CYRY02046645">
    <property type="protein sequence ID" value="VCX42404.1"/>
    <property type="molecule type" value="Genomic_DNA"/>
</dbReference>
<accession>A0A9X9MCN5</accession>